<sequence>MYDVAIIGAGIIGTFIARELSRYKLRIVILEKDNDVANGTTKANSAIVHAGYDAKAGSNKAKFNVLGNAMFDKVCDELDVPFKRIGSLVVAFNEEDMQTIKMLYENGIKIGVPNMKIIDAKKVKAMEPNINDSIVGALYAPTAGIVGPFELAIALAENAIDNGVELLLNHEVNGIDKVEGGYKIYTNNNTINTKYIINCAGLYADYIYGMVANSHFRIIPRRGQYYLLDKSAGNIVNKVIFQCPTKLGKGVLITPTVDGNILIGPDAQDLDDKEAVDTTREGLSFVKETARKTCSKIPFHKNITTFAGLRAEPNTGDFIIEASKEVKGFINVAGIKSPGLSSSPAIAKYVVEIVKSMIGCLEEKEDFNPRRRKRIRFAALSDEEKLEIIKKDPRYGRIICRCETITEGEIVDAIHRNAGARTVNGIKRRVRPGAGRCQGGFCGPRVMEILARELGKDMKDVVKEGSNSYILTDYTKENIEYEIAKELVASSHDEESRR</sequence>
<evidence type="ECO:0000259" key="1">
    <source>
        <dbReference type="Pfam" id="PF01266"/>
    </source>
</evidence>
<dbReference type="Pfam" id="PF04324">
    <property type="entry name" value="Fer2_BFD"/>
    <property type="match status" value="1"/>
</dbReference>
<dbReference type="InterPro" id="IPR007419">
    <property type="entry name" value="BFD-like_2Fe2S-bd_dom"/>
</dbReference>
<name>A0ABX8R9V8_9CLOT</name>
<dbReference type="InterPro" id="IPR006076">
    <property type="entry name" value="FAD-dep_OxRdtase"/>
</dbReference>
<accession>A0ABX8R9V8</accession>
<dbReference type="EMBL" id="CP078093">
    <property type="protein sequence ID" value="QXM05596.1"/>
    <property type="molecule type" value="Genomic_DNA"/>
</dbReference>
<evidence type="ECO:0000313" key="3">
    <source>
        <dbReference type="EMBL" id="QXM05596.1"/>
    </source>
</evidence>
<dbReference type="RefSeq" id="WP_218282294.1">
    <property type="nucleotide sequence ID" value="NZ_CP078093.1"/>
</dbReference>
<evidence type="ECO:0000259" key="2">
    <source>
        <dbReference type="Pfam" id="PF04324"/>
    </source>
</evidence>
<keyword evidence="4" id="KW-1185">Reference proteome</keyword>
<dbReference type="CDD" id="cd19946">
    <property type="entry name" value="GlpA-like_Fer2_BFD-like"/>
    <property type="match status" value="1"/>
</dbReference>
<gene>
    <name evidence="3" type="ORF">KVH43_09450</name>
</gene>
<reference evidence="3" key="1">
    <citation type="submission" date="2021-07" db="EMBL/GenBank/DDBJ databases">
        <title>Complete genome sequence of Crassaminicella sp. 143-21, isolated from a deep-sea hydrothermal vent.</title>
        <authorList>
            <person name="Li X."/>
        </authorList>
    </citation>
    <scope>NUCLEOTIDE SEQUENCE</scope>
    <source>
        <strain evidence="3">143-21</strain>
    </source>
</reference>
<feature type="domain" description="FAD dependent oxidoreductase" evidence="1">
    <location>
        <begin position="3"/>
        <end position="352"/>
    </location>
</feature>
<feature type="domain" description="BFD-like [2Fe-2S]-binding" evidence="2">
    <location>
        <begin position="398"/>
        <end position="452"/>
    </location>
</feature>
<dbReference type="PANTHER" id="PTHR42720">
    <property type="entry name" value="GLYCEROL-3-PHOSPHATE DEHYDROGENASE"/>
    <property type="match status" value="1"/>
</dbReference>
<evidence type="ECO:0000313" key="4">
    <source>
        <dbReference type="Proteomes" id="UP000886818"/>
    </source>
</evidence>
<dbReference type="PANTHER" id="PTHR42720:SF1">
    <property type="entry name" value="GLYCEROL 3-PHOSPHATE OXIDASE"/>
    <property type="match status" value="1"/>
</dbReference>
<proteinExistence type="predicted"/>
<protein>
    <submittedName>
        <fullName evidence="3">NAD(P)/FAD-dependent oxidoreductase</fullName>
    </submittedName>
</protein>
<organism evidence="3 4">
    <name type="scientific">Crassaminicella indica</name>
    <dbReference type="NCBI Taxonomy" id="2855394"/>
    <lineage>
        <taxon>Bacteria</taxon>
        <taxon>Bacillati</taxon>
        <taxon>Bacillota</taxon>
        <taxon>Clostridia</taxon>
        <taxon>Eubacteriales</taxon>
        <taxon>Clostridiaceae</taxon>
        <taxon>Crassaminicella</taxon>
    </lineage>
</organism>
<dbReference type="Proteomes" id="UP000886818">
    <property type="component" value="Chromosome"/>
</dbReference>
<dbReference type="Pfam" id="PF01266">
    <property type="entry name" value="DAO"/>
    <property type="match status" value="1"/>
</dbReference>
<dbReference type="InterPro" id="IPR052745">
    <property type="entry name" value="G3P_Oxidase/Oxidoreductase"/>
</dbReference>